<keyword evidence="3" id="KW-1185">Reference proteome</keyword>
<evidence type="ECO:0000256" key="1">
    <source>
        <dbReference type="SAM" id="Coils"/>
    </source>
</evidence>
<dbReference type="EMBL" id="ML771692">
    <property type="protein sequence ID" value="KAE9382355.1"/>
    <property type="molecule type" value="Genomic_DNA"/>
</dbReference>
<protein>
    <submittedName>
        <fullName evidence="2">Uncharacterized protein</fullName>
    </submittedName>
</protein>
<feature type="non-terminal residue" evidence="2">
    <location>
        <position position="51"/>
    </location>
</feature>
<accession>A0A6A4GA77</accession>
<keyword evidence="1" id="KW-0175">Coiled coil</keyword>
<dbReference type="Proteomes" id="UP000799118">
    <property type="component" value="Unassembled WGS sequence"/>
</dbReference>
<reference evidence="2" key="1">
    <citation type="journal article" date="2019" name="Environ. Microbiol.">
        <title>Fungal ecological strategies reflected in gene transcription - a case study of two litter decomposers.</title>
        <authorList>
            <person name="Barbi F."/>
            <person name="Kohler A."/>
            <person name="Barry K."/>
            <person name="Baskaran P."/>
            <person name="Daum C."/>
            <person name="Fauchery L."/>
            <person name="Ihrmark K."/>
            <person name="Kuo A."/>
            <person name="LaButti K."/>
            <person name="Lipzen A."/>
            <person name="Morin E."/>
            <person name="Grigoriev I.V."/>
            <person name="Henrissat B."/>
            <person name="Lindahl B."/>
            <person name="Martin F."/>
        </authorList>
    </citation>
    <scope>NUCLEOTIDE SEQUENCE</scope>
    <source>
        <strain evidence="2">JB14</strain>
    </source>
</reference>
<dbReference type="OrthoDB" id="3065285at2759"/>
<evidence type="ECO:0000313" key="3">
    <source>
        <dbReference type="Proteomes" id="UP000799118"/>
    </source>
</evidence>
<gene>
    <name evidence="2" type="ORF">BT96DRAFT_791880</name>
</gene>
<feature type="non-terminal residue" evidence="2">
    <location>
        <position position="1"/>
    </location>
</feature>
<name>A0A6A4GA77_9AGAR</name>
<proteinExistence type="predicted"/>
<sequence>EDILPLIQNAQRELEDCEKRIEVLESRRQSLRGYVDQLQALLSPIRKVPEE</sequence>
<evidence type="ECO:0000313" key="2">
    <source>
        <dbReference type="EMBL" id="KAE9382355.1"/>
    </source>
</evidence>
<dbReference type="AlphaFoldDB" id="A0A6A4GA77"/>
<organism evidence="2 3">
    <name type="scientific">Gymnopus androsaceus JB14</name>
    <dbReference type="NCBI Taxonomy" id="1447944"/>
    <lineage>
        <taxon>Eukaryota</taxon>
        <taxon>Fungi</taxon>
        <taxon>Dikarya</taxon>
        <taxon>Basidiomycota</taxon>
        <taxon>Agaricomycotina</taxon>
        <taxon>Agaricomycetes</taxon>
        <taxon>Agaricomycetidae</taxon>
        <taxon>Agaricales</taxon>
        <taxon>Marasmiineae</taxon>
        <taxon>Omphalotaceae</taxon>
        <taxon>Gymnopus</taxon>
    </lineage>
</organism>
<feature type="coiled-coil region" evidence="1">
    <location>
        <begin position="7"/>
        <end position="34"/>
    </location>
</feature>